<dbReference type="RefSeq" id="XP_012938918.2">
    <property type="nucleotide sequence ID" value="XM_013083464.2"/>
</dbReference>
<dbReference type="PROSITE" id="PS50261">
    <property type="entry name" value="G_PROTEIN_RECEP_F2_4"/>
    <property type="match status" value="1"/>
</dbReference>
<evidence type="ECO:0000256" key="1">
    <source>
        <dbReference type="ARBA" id="ARBA00004141"/>
    </source>
</evidence>
<feature type="transmembrane region" description="Helical" evidence="10">
    <location>
        <begin position="170"/>
        <end position="188"/>
    </location>
</feature>
<evidence type="ECO:0000256" key="5">
    <source>
        <dbReference type="ARBA" id="ARBA00023136"/>
    </source>
</evidence>
<proteinExistence type="predicted"/>
<evidence type="ECO:0000256" key="3">
    <source>
        <dbReference type="ARBA" id="ARBA00022989"/>
    </source>
</evidence>
<dbReference type="PROSITE" id="PS00650">
    <property type="entry name" value="G_PROTEIN_RECEP_F2_2"/>
    <property type="match status" value="1"/>
</dbReference>
<evidence type="ECO:0000256" key="6">
    <source>
        <dbReference type="ARBA" id="ARBA00023170"/>
    </source>
</evidence>
<dbReference type="InterPro" id="IPR017983">
    <property type="entry name" value="GPCR_2_secretin-like_CS"/>
</dbReference>
<feature type="transmembrane region" description="Helical" evidence="10">
    <location>
        <begin position="87"/>
        <end position="110"/>
    </location>
</feature>
<evidence type="ECO:0000313" key="13">
    <source>
        <dbReference type="RefSeq" id="XP_012938918.2"/>
    </source>
</evidence>
<comment type="subcellular location">
    <subcellularLocation>
        <location evidence="1">Membrane</location>
        <topology evidence="1">Multi-pass membrane protein</topology>
    </subcellularLocation>
</comment>
<dbReference type="PANTHER" id="PTHR45620:SF15">
    <property type="entry name" value="DIURETIC HORMONE 44 RECEPTOR 1-RELATED"/>
    <property type="match status" value="1"/>
</dbReference>
<dbReference type="InterPro" id="IPR036445">
    <property type="entry name" value="GPCR_2_extracell_dom_sf"/>
</dbReference>
<dbReference type="PRINTS" id="PR00249">
    <property type="entry name" value="GPCRSECRETIN"/>
</dbReference>
<dbReference type="Pfam" id="PF00002">
    <property type="entry name" value="7tm_2"/>
    <property type="match status" value="1"/>
</dbReference>
<keyword evidence="5 10" id="KW-0472">Membrane</keyword>
<evidence type="ECO:0000313" key="12">
    <source>
        <dbReference type="Proteomes" id="UP000694888"/>
    </source>
</evidence>
<keyword evidence="4" id="KW-0297">G-protein coupled receptor</keyword>
<protein>
    <submittedName>
        <fullName evidence="13">Corticotropin-releasing factor receptor 1</fullName>
    </submittedName>
</protein>
<feature type="transmembrane region" description="Helical" evidence="10">
    <location>
        <begin position="195"/>
        <end position="220"/>
    </location>
</feature>
<keyword evidence="8" id="KW-0807">Transducer</keyword>
<dbReference type="Gene3D" id="1.20.1070.10">
    <property type="entry name" value="Rhodopsin 7-helix transmembrane proteins"/>
    <property type="match status" value="1"/>
</dbReference>
<dbReference type="PANTHER" id="PTHR45620">
    <property type="entry name" value="PDF RECEPTOR-LIKE PROTEIN-RELATED"/>
    <property type="match status" value="1"/>
</dbReference>
<evidence type="ECO:0000256" key="7">
    <source>
        <dbReference type="ARBA" id="ARBA00023180"/>
    </source>
</evidence>
<feature type="transmembrane region" description="Helical" evidence="10">
    <location>
        <begin position="122"/>
        <end position="142"/>
    </location>
</feature>
<organism evidence="12 13">
    <name type="scientific">Aplysia californica</name>
    <name type="common">California sea hare</name>
    <dbReference type="NCBI Taxonomy" id="6500"/>
    <lineage>
        <taxon>Eukaryota</taxon>
        <taxon>Metazoa</taxon>
        <taxon>Spiralia</taxon>
        <taxon>Lophotrochozoa</taxon>
        <taxon>Mollusca</taxon>
        <taxon>Gastropoda</taxon>
        <taxon>Heterobranchia</taxon>
        <taxon>Euthyneura</taxon>
        <taxon>Tectipleura</taxon>
        <taxon>Aplysiida</taxon>
        <taxon>Aplysioidea</taxon>
        <taxon>Aplysiidae</taxon>
        <taxon>Aplysia</taxon>
    </lineage>
</organism>
<dbReference type="Gene3D" id="4.10.1240.10">
    <property type="entry name" value="GPCR, family 2, extracellular hormone receptor domain"/>
    <property type="match status" value="1"/>
</dbReference>
<evidence type="ECO:0000256" key="8">
    <source>
        <dbReference type="ARBA" id="ARBA00023224"/>
    </source>
</evidence>
<sequence>MKNNNASRDLSMDVLPELFDPVKAMEEMRVFCTAYFAENPPYKANVSKACLENGTWGPANYNACMVSEPMNNILDYLDPKDLMGVRIIYNIGYTSTTITLFIALFILLYFRSLRCLRNIIHCHFIVAFIFKNIFWLVLHNGLARVLISGPPKWVCKVFVFGYNYFHTTTFFWMFVEGLYLFTIIVWAFSTQKIRIWHYVIIGWIIPMVCVLAWAVVKANLEDLVCWLPLPYVERVPAYDFVLYAPTIVVLVCNVMFIMVIVYVLVTKLRASNSMEIRQSRKAVRAAVVLLPLLGITFVFFLSPHQEEGVIGIVFKYINAILSSFQGMFVAIFYCFLNGEVRLLLRKKINALQESRTFTRYTKSSLFGSPRRSSCYAMTVTTTNGKAGGVKRASDGSARSKGSRAGEQETEASASMMENML</sequence>
<feature type="transmembrane region" description="Helical" evidence="10">
    <location>
        <begin position="240"/>
        <end position="265"/>
    </location>
</feature>
<evidence type="ECO:0000259" key="11">
    <source>
        <dbReference type="PROSITE" id="PS50261"/>
    </source>
</evidence>
<feature type="transmembrane region" description="Helical" evidence="10">
    <location>
        <begin position="285"/>
        <end position="304"/>
    </location>
</feature>
<keyword evidence="7" id="KW-0325">Glycoprotein</keyword>
<dbReference type="SUPFAM" id="SSF111418">
    <property type="entry name" value="Hormone receptor domain"/>
    <property type="match status" value="1"/>
</dbReference>
<keyword evidence="3 10" id="KW-1133">Transmembrane helix</keyword>
<keyword evidence="6 13" id="KW-0675">Receptor</keyword>
<dbReference type="Proteomes" id="UP000694888">
    <property type="component" value="Unplaced"/>
</dbReference>
<evidence type="ECO:0000256" key="10">
    <source>
        <dbReference type="SAM" id="Phobius"/>
    </source>
</evidence>
<dbReference type="InterPro" id="IPR017981">
    <property type="entry name" value="GPCR_2-like_7TM"/>
</dbReference>
<name>A0ABM1A1H1_APLCA</name>
<evidence type="ECO:0000256" key="9">
    <source>
        <dbReference type="SAM" id="MobiDB-lite"/>
    </source>
</evidence>
<feature type="domain" description="G-protein coupled receptors family 2 profile 2" evidence="11">
    <location>
        <begin position="85"/>
        <end position="337"/>
    </location>
</feature>
<keyword evidence="12" id="KW-1185">Reference proteome</keyword>
<evidence type="ECO:0000256" key="4">
    <source>
        <dbReference type="ARBA" id="ARBA00023040"/>
    </source>
</evidence>
<evidence type="ECO:0000256" key="2">
    <source>
        <dbReference type="ARBA" id="ARBA00022692"/>
    </source>
</evidence>
<dbReference type="GeneID" id="101855025"/>
<accession>A0ABM1A1H1</accession>
<feature type="region of interest" description="Disordered" evidence="9">
    <location>
        <begin position="386"/>
        <end position="420"/>
    </location>
</feature>
<keyword evidence="2 10" id="KW-0812">Transmembrane</keyword>
<dbReference type="InterPro" id="IPR000832">
    <property type="entry name" value="GPCR_2_secretin-like"/>
</dbReference>
<feature type="transmembrane region" description="Helical" evidence="10">
    <location>
        <begin position="316"/>
        <end position="336"/>
    </location>
</feature>
<gene>
    <name evidence="13" type="primary">LOC101855025</name>
</gene>
<dbReference type="SUPFAM" id="SSF81321">
    <property type="entry name" value="Family A G protein-coupled receptor-like"/>
    <property type="match status" value="1"/>
</dbReference>
<dbReference type="InterPro" id="IPR050332">
    <property type="entry name" value="GPCR_2"/>
</dbReference>
<reference evidence="13" key="1">
    <citation type="submission" date="2025-08" db="UniProtKB">
        <authorList>
            <consortium name="RefSeq"/>
        </authorList>
    </citation>
    <scope>IDENTIFICATION</scope>
</reference>